<organism evidence="2 3">
    <name type="scientific">Erythrobacter dokdonensis DSW-74</name>
    <dbReference type="NCBI Taxonomy" id="1300349"/>
    <lineage>
        <taxon>Bacteria</taxon>
        <taxon>Pseudomonadati</taxon>
        <taxon>Pseudomonadota</taxon>
        <taxon>Alphaproteobacteria</taxon>
        <taxon>Sphingomonadales</taxon>
        <taxon>Erythrobacteraceae</taxon>
        <taxon>Erythrobacter/Porphyrobacter group</taxon>
        <taxon>Erythrobacter</taxon>
    </lineage>
</organism>
<evidence type="ECO:0000259" key="1">
    <source>
        <dbReference type="Pfam" id="PF11845"/>
    </source>
</evidence>
<feature type="domain" description="Tll0287-like" evidence="1">
    <location>
        <begin position="44"/>
        <end position="190"/>
    </location>
</feature>
<dbReference type="EMBL" id="LZYB01000002">
    <property type="protein sequence ID" value="OBV11642.1"/>
    <property type="molecule type" value="Genomic_DNA"/>
</dbReference>
<evidence type="ECO:0000313" key="3">
    <source>
        <dbReference type="Proteomes" id="UP000092484"/>
    </source>
</evidence>
<dbReference type="PROSITE" id="PS51257">
    <property type="entry name" value="PROKAR_LIPOPROTEIN"/>
    <property type="match status" value="1"/>
</dbReference>
<evidence type="ECO:0000313" key="2">
    <source>
        <dbReference type="EMBL" id="OBV11642.1"/>
    </source>
</evidence>
<keyword evidence="3" id="KW-1185">Reference proteome</keyword>
<protein>
    <submittedName>
        <fullName evidence="2">Cytochrome c family protein</fullName>
    </submittedName>
</protein>
<dbReference type="Proteomes" id="UP000092484">
    <property type="component" value="Unassembled WGS sequence"/>
</dbReference>
<dbReference type="STRING" id="1300349.I603_1085"/>
<proteinExistence type="predicted"/>
<comment type="caution">
    <text evidence="2">The sequence shown here is derived from an EMBL/GenBank/DDBJ whole genome shotgun (WGS) entry which is preliminary data.</text>
</comment>
<dbReference type="AlphaFoldDB" id="A0A1A7BJK3"/>
<gene>
    <name evidence="2" type="ORF">I603_1085</name>
</gene>
<dbReference type="Pfam" id="PF11845">
    <property type="entry name" value="Tll0287-like"/>
    <property type="match status" value="1"/>
</dbReference>
<accession>A0A1A7BJK3</accession>
<name>A0A1A7BJK3_9SPHN</name>
<reference evidence="2 3" key="1">
    <citation type="submission" date="2016-06" db="EMBL/GenBank/DDBJ databases">
        <title>Genome sequence of Porphyrobacter dokdonensis DSW-74.</title>
        <authorList>
            <person name="Kim J.F."/>
            <person name="Song J.Y."/>
        </authorList>
    </citation>
    <scope>NUCLEOTIDE SEQUENCE [LARGE SCALE GENOMIC DNA]</scope>
    <source>
        <strain evidence="2 3">DSW-74</strain>
    </source>
</reference>
<sequence length="198" mass="20126">MRPAVPAIAALFALAACSGESEPPAPVLDEAAVIAASVPVAQAFQGDLKAQLQAALEAGGPVEAVSVCQQVAPAIAQAQSEASGAEVSRIAARHRNPAGGVPEELAQAYAALEAAPLADGKPAVQIVRTGDGAGAKVHFLSAIPMQDQPCSVCHGTSIEPALRAHIDQLYPGDLATGFKPGELRGALLVSWNAERFLK</sequence>
<dbReference type="InterPro" id="IPR021796">
    <property type="entry name" value="Tll0287-like_dom"/>
</dbReference>